<sequence length="114" mass="12278">FLPPTAAAARFLLAAYERWWAGREPSPAAETAAARPRDGGCGWVDELGHPLRTLLSHGPSHTENGFSSEDILMVGAGYGTLLLWCRTMTDNNNTGRRGNVTAGWGSINIQIAVR</sequence>
<comment type="caution">
    <text evidence="1">The sequence shown here is derived from an EMBL/GenBank/DDBJ whole genome shotgun (WGS) entry which is preliminary data.</text>
</comment>
<keyword evidence="2" id="KW-1185">Reference proteome</keyword>
<feature type="non-terminal residue" evidence="1">
    <location>
        <position position="1"/>
    </location>
</feature>
<reference evidence="1" key="1">
    <citation type="submission" date="2020-04" db="EMBL/GenBank/DDBJ databases">
        <title>A chromosome-scale assembly and high-density genetic map of the yellow drum (Nibea albiflora) genome.</title>
        <authorList>
            <person name="Xu D."/>
            <person name="Zhang W."/>
            <person name="Chen R."/>
            <person name="Tan P."/>
            <person name="Wang L."/>
            <person name="Song H."/>
            <person name="Tian L."/>
            <person name="Zhu Q."/>
            <person name="Wang B."/>
        </authorList>
    </citation>
    <scope>NUCLEOTIDE SEQUENCE</scope>
    <source>
        <strain evidence="1">ZJHYS-2018</strain>
    </source>
</reference>
<accession>A0ACB7F276</accession>
<evidence type="ECO:0000313" key="2">
    <source>
        <dbReference type="Proteomes" id="UP000805704"/>
    </source>
</evidence>
<dbReference type="Proteomes" id="UP000805704">
    <property type="component" value="Chromosome 19"/>
</dbReference>
<organism evidence="1 2">
    <name type="scientific">Nibea albiflora</name>
    <name type="common">Yellow drum</name>
    <name type="synonym">Corvina albiflora</name>
    <dbReference type="NCBI Taxonomy" id="240163"/>
    <lineage>
        <taxon>Eukaryota</taxon>
        <taxon>Metazoa</taxon>
        <taxon>Chordata</taxon>
        <taxon>Craniata</taxon>
        <taxon>Vertebrata</taxon>
        <taxon>Euteleostomi</taxon>
        <taxon>Actinopterygii</taxon>
        <taxon>Neopterygii</taxon>
        <taxon>Teleostei</taxon>
        <taxon>Neoteleostei</taxon>
        <taxon>Acanthomorphata</taxon>
        <taxon>Eupercaria</taxon>
        <taxon>Sciaenidae</taxon>
        <taxon>Nibea</taxon>
    </lineage>
</organism>
<proteinExistence type="predicted"/>
<dbReference type="EMBL" id="CM024807">
    <property type="protein sequence ID" value="KAG8008602.1"/>
    <property type="molecule type" value="Genomic_DNA"/>
</dbReference>
<name>A0ACB7F276_NIBAL</name>
<gene>
    <name evidence="1" type="ORF">GBF38_019835</name>
</gene>
<evidence type="ECO:0000313" key="1">
    <source>
        <dbReference type="EMBL" id="KAG8008602.1"/>
    </source>
</evidence>
<protein>
    <submittedName>
        <fullName evidence="1">Uncharacterized protein</fullName>
    </submittedName>
</protein>